<organism evidence="1 2">
    <name type="scientific">Nonomuraea endophytica</name>
    <dbReference type="NCBI Taxonomy" id="714136"/>
    <lineage>
        <taxon>Bacteria</taxon>
        <taxon>Bacillati</taxon>
        <taxon>Actinomycetota</taxon>
        <taxon>Actinomycetes</taxon>
        <taxon>Streptosporangiales</taxon>
        <taxon>Streptosporangiaceae</taxon>
        <taxon>Nonomuraea</taxon>
    </lineage>
</organism>
<gene>
    <name evidence="1" type="ORF">HNR40_010048</name>
</gene>
<evidence type="ECO:0000313" key="1">
    <source>
        <dbReference type="EMBL" id="MBB5084539.1"/>
    </source>
</evidence>
<dbReference type="EMBL" id="JACHIN010000024">
    <property type="protein sequence ID" value="MBB5084539.1"/>
    <property type="molecule type" value="Genomic_DNA"/>
</dbReference>
<accession>A0A7W8AE74</accession>
<evidence type="ECO:0000313" key="2">
    <source>
        <dbReference type="Proteomes" id="UP000568380"/>
    </source>
</evidence>
<proteinExistence type="predicted"/>
<reference evidence="1 2" key="1">
    <citation type="submission" date="2020-08" db="EMBL/GenBank/DDBJ databases">
        <title>Genomic Encyclopedia of Type Strains, Phase IV (KMG-IV): sequencing the most valuable type-strain genomes for metagenomic binning, comparative biology and taxonomic classification.</title>
        <authorList>
            <person name="Goeker M."/>
        </authorList>
    </citation>
    <scope>NUCLEOTIDE SEQUENCE [LARGE SCALE GENOMIC DNA]</scope>
    <source>
        <strain evidence="1 2">DSM 45385</strain>
    </source>
</reference>
<dbReference type="AlphaFoldDB" id="A0A7W8AE74"/>
<protein>
    <submittedName>
        <fullName evidence="1">Uncharacterized protein</fullName>
    </submittedName>
</protein>
<keyword evidence="2" id="KW-1185">Reference proteome</keyword>
<comment type="caution">
    <text evidence="1">The sequence shown here is derived from an EMBL/GenBank/DDBJ whole genome shotgun (WGS) entry which is preliminary data.</text>
</comment>
<sequence>MPAPNRENLAAMLDVLVYENVLIAWRRLPFGRYEIVSRDGEEIILSSAHAETWAVGAFAVYLALVDQGRISPRMP</sequence>
<dbReference type="Proteomes" id="UP000568380">
    <property type="component" value="Unassembled WGS sequence"/>
</dbReference>
<dbReference type="RefSeq" id="WP_184974671.1">
    <property type="nucleotide sequence ID" value="NZ_JACHIN010000024.1"/>
</dbReference>
<name>A0A7W8AE74_9ACTN</name>